<comment type="caution">
    <text evidence="4">The sequence shown here is derived from an EMBL/GenBank/DDBJ whole genome shotgun (WGS) entry which is preliminary data.</text>
</comment>
<feature type="transmembrane region" description="Helical" evidence="1">
    <location>
        <begin position="22"/>
        <end position="38"/>
    </location>
</feature>
<dbReference type="Gene3D" id="3.40.50.1110">
    <property type="entry name" value="SGNH hydrolase"/>
    <property type="match status" value="1"/>
</dbReference>
<feature type="domain" description="SGNH hydrolase-type esterase" evidence="2">
    <location>
        <begin position="49"/>
        <end position="237"/>
    </location>
</feature>
<dbReference type="EMBL" id="CAJOAY010000452">
    <property type="protein sequence ID" value="CAF3668804.1"/>
    <property type="molecule type" value="Genomic_DNA"/>
</dbReference>
<proteinExistence type="predicted"/>
<evidence type="ECO:0000313" key="3">
    <source>
        <dbReference type="EMBL" id="CAF1417569.1"/>
    </source>
</evidence>
<protein>
    <recommendedName>
        <fullName evidence="2">SGNH hydrolase-type esterase domain-containing protein</fullName>
    </recommendedName>
</protein>
<dbReference type="Pfam" id="PF13472">
    <property type="entry name" value="Lipase_GDSL_2"/>
    <property type="match status" value="1"/>
</dbReference>
<evidence type="ECO:0000313" key="4">
    <source>
        <dbReference type="EMBL" id="CAF3668804.1"/>
    </source>
</evidence>
<dbReference type="InterPro" id="IPR013830">
    <property type="entry name" value="SGNH_hydro"/>
</dbReference>
<keyword evidence="1" id="KW-0812">Transmembrane</keyword>
<reference evidence="4" key="1">
    <citation type="submission" date="2021-02" db="EMBL/GenBank/DDBJ databases">
        <authorList>
            <person name="Nowell W R."/>
        </authorList>
    </citation>
    <scope>NUCLEOTIDE SEQUENCE</scope>
</reference>
<dbReference type="Proteomes" id="UP000663891">
    <property type="component" value="Unassembled WGS sequence"/>
</dbReference>
<organism evidence="4 5">
    <name type="scientific">Adineta steineri</name>
    <dbReference type="NCBI Taxonomy" id="433720"/>
    <lineage>
        <taxon>Eukaryota</taxon>
        <taxon>Metazoa</taxon>
        <taxon>Spiralia</taxon>
        <taxon>Gnathifera</taxon>
        <taxon>Rotifera</taxon>
        <taxon>Eurotatoria</taxon>
        <taxon>Bdelloidea</taxon>
        <taxon>Adinetida</taxon>
        <taxon>Adinetidae</taxon>
        <taxon>Adineta</taxon>
    </lineage>
</organism>
<dbReference type="SUPFAM" id="SSF52266">
    <property type="entry name" value="SGNH hydrolase"/>
    <property type="match status" value="1"/>
</dbReference>
<dbReference type="Proteomes" id="UP000663881">
    <property type="component" value="Unassembled WGS sequence"/>
</dbReference>
<dbReference type="EMBL" id="CAJNON010001020">
    <property type="protein sequence ID" value="CAF1417569.1"/>
    <property type="molecule type" value="Genomic_DNA"/>
</dbReference>
<dbReference type="OrthoDB" id="9995407at2759"/>
<sequence>MNINGSEVASFLLLPSVFPDNIMLALFFTFVACNLIVVSQQQSDKFLIAFGDSFTAGGWESYPLVAGRLLNWPAHNFAQYGSQMSHIPIQLSLAGNALTNATHVVFTTSGNDLGVEEAIQQIAIYNNYAAVANKVISLKPQLIWTYQIIKGAVRAGTKIYALPYVDFISIGDKIPNEADGHRLMDLYSNTIKAASQEAGIGFIEPVKSAFAGHEMYSADPYVLGFDEPNAAHPNEKGFYKIGEVVADYIKSH</sequence>
<evidence type="ECO:0000256" key="1">
    <source>
        <dbReference type="SAM" id="Phobius"/>
    </source>
</evidence>
<dbReference type="AlphaFoldDB" id="A0A818S7L1"/>
<keyword evidence="1" id="KW-1133">Transmembrane helix</keyword>
<gene>
    <name evidence="4" type="ORF">OKA104_LOCUS10283</name>
    <name evidence="3" type="ORF">VCS650_LOCUS37516</name>
</gene>
<evidence type="ECO:0000259" key="2">
    <source>
        <dbReference type="Pfam" id="PF13472"/>
    </source>
</evidence>
<name>A0A818S7L1_9BILA</name>
<evidence type="ECO:0000313" key="5">
    <source>
        <dbReference type="Proteomes" id="UP000663881"/>
    </source>
</evidence>
<dbReference type="InterPro" id="IPR036514">
    <property type="entry name" value="SGNH_hydro_sf"/>
</dbReference>
<accession>A0A818S7L1</accession>
<keyword evidence="1" id="KW-0472">Membrane</keyword>